<proteinExistence type="predicted"/>
<reference evidence="1 2" key="1">
    <citation type="submission" date="2018-09" db="EMBL/GenBank/DDBJ databases">
        <authorList>
            <person name="Peiro R."/>
            <person name="Begona"/>
            <person name="Cbmso G."/>
            <person name="Lopez M."/>
            <person name="Gonzalez S."/>
        </authorList>
    </citation>
    <scope>NUCLEOTIDE SEQUENCE [LARGE SCALE GENOMIC DNA]</scope>
</reference>
<dbReference type="Proteomes" id="UP000319462">
    <property type="component" value="Chromosome 6"/>
</dbReference>
<evidence type="ECO:0000313" key="1">
    <source>
        <dbReference type="EMBL" id="SYZ62908.1"/>
    </source>
</evidence>
<dbReference type="AlphaFoldDB" id="A0A3P3YY80"/>
<protein>
    <submittedName>
        <fullName evidence="1">Hypothetical_protein</fullName>
    </submittedName>
</protein>
<sequence>MVYVSHYQQEQQPVGQGEGLYYIRVRSAVQSVASTAVPLSSTAATSISGTATSMRDFPASLSEGAHVLAMGSLSAIASEATMLQSSSSAKVLNFFGQTLIVHLIPTGVTASGRSKGPECRTATKRAAGYHSDGSGVKDTNAEVDDSVLAVELMQAGATSPLACGKLDLYRLGFNAGSTNHGGGRVCGQNIQIALRRKGYRSAELKATLEIL</sequence>
<name>A0A3P3YY80_LEIBR</name>
<dbReference type="EMBL" id="LS997605">
    <property type="protein sequence ID" value="SYZ62908.1"/>
    <property type="molecule type" value="Genomic_DNA"/>
</dbReference>
<evidence type="ECO:0000313" key="2">
    <source>
        <dbReference type="Proteomes" id="UP000319462"/>
    </source>
</evidence>
<organism evidence="1 2">
    <name type="scientific">Leishmania braziliensis MHOM/BR/75/M2904</name>
    <dbReference type="NCBI Taxonomy" id="420245"/>
    <lineage>
        <taxon>Eukaryota</taxon>
        <taxon>Discoba</taxon>
        <taxon>Euglenozoa</taxon>
        <taxon>Kinetoplastea</taxon>
        <taxon>Metakinetoplastina</taxon>
        <taxon>Trypanosomatida</taxon>
        <taxon>Trypanosomatidae</taxon>
        <taxon>Leishmaniinae</taxon>
        <taxon>Leishmania</taxon>
        <taxon>Leishmania braziliensis species complex</taxon>
    </lineage>
</organism>
<gene>
    <name evidence="1" type="ORF">LBRM2904_06.0840</name>
</gene>
<accession>A0A3P3YY80</accession>